<feature type="compositionally biased region" description="Basic and acidic residues" evidence="1">
    <location>
        <begin position="32"/>
        <end position="43"/>
    </location>
</feature>
<evidence type="ECO:0000313" key="3">
    <source>
        <dbReference type="Proteomes" id="UP000199019"/>
    </source>
</evidence>
<organism evidence="2 3">
    <name type="scientific">Pedococcus cremeus</name>
    <dbReference type="NCBI Taxonomy" id="587636"/>
    <lineage>
        <taxon>Bacteria</taxon>
        <taxon>Bacillati</taxon>
        <taxon>Actinomycetota</taxon>
        <taxon>Actinomycetes</taxon>
        <taxon>Micrococcales</taxon>
        <taxon>Intrasporangiaceae</taxon>
        <taxon>Pedococcus</taxon>
    </lineage>
</organism>
<sequence>MSASAHQSDHRDHRDWGKGWLMVCQTVKDDHRYPGHDRNDMTGDNHTGGYGDSNSTIDSRYRYGHDNQDHNRYEGRYLVRDSRGTGYWVTLTGKSDCESVRVNKGWAKVSVVIRPDNTWLKSDRSIWVKVKKYDTATANFYYQAKRASRHDGNNHDGHYDSATR</sequence>
<name>A0A1H9TZX4_9MICO</name>
<keyword evidence="3" id="KW-1185">Reference proteome</keyword>
<evidence type="ECO:0000256" key="1">
    <source>
        <dbReference type="SAM" id="MobiDB-lite"/>
    </source>
</evidence>
<dbReference type="AlphaFoldDB" id="A0A1H9TZX4"/>
<reference evidence="3" key="1">
    <citation type="submission" date="2016-10" db="EMBL/GenBank/DDBJ databases">
        <authorList>
            <person name="Varghese N."/>
            <person name="Submissions S."/>
        </authorList>
    </citation>
    <scope>NUCLEOTIDE SEQUENCE [LARGE SCALE GENOMIC DNA]</scope>
    <source>
        <strain evidence="3">CGMCC 1.6963</strain>
    </source>
</reference>
<gene>
    <name evidence="2" type="ORF">SAMN05216199_1839</name>
</gene>
<dbReference type="EMBL" id="FOHB01000002">
    <property type="protein sequence ID" value="SES02548.1"/>
    <property type="molecule type" value="Genomic_DNA"/>
</dbReference>
<evidence type="ECO:0000313" key="2">
    <source>
        <dbReference type="EMBL" id="SES02548.1"/>
    </source>
</evidence>
<protein>
    <submittedName>
        <fullName evidence="2">Uncharacterized protein</fullName>
    </submittedName>
</protein>
<feature type="region of interest" description="Disordered" evidence="1">
    <location>
        <begin position="32"/>
        <end position="60"/>
    </location>
</feature>
<accession>A0A1H9TZX4</accession>
<proteinExistence type="predicted"/>
<dbReference type="Proteomes" id="UP000199019">
    <property type="component" value="Unassembled WGS sequence"/>
</dbReference>